<dbReference type="InterPro" id="IPR013216">
    <property type="entry name" value="Methyltransf_11"/>
</dbReference>
<gene>
    <name evidence="3" type="ORF">A2647_03285</name>
</gene>
<dbReference type="AlphaFoldDB" id="A0A1F6V9E1"/>
<protein>
    <recommendedName>
        <fullName evidence="2">Methyltransferase type 11 domain-containing protein</fullName>
    </recommendedName>
</protein>
<organism evidence="3 4">
    <name type="scientific">Candidatus Nomurabacteria bacterium RIFCSPHIGHO2_01_FULL_40_24b</name>
    <dbReference type="NCBI Taxonomy" id="1801739"/>
    <lineage>
        <taxon>Bacteria</taxon>
        <taxon>Candidatus Nomuraibacteriota</taxon>
    </lineage>
</organism>
<dbReference type="GO" id="GO:0008757">
    <property type="term" value="F:S-adenosylmethionine-dependent methyltransferase activity"/>
    <property type="evidence" value="ECO:0007669"/>
    <property type="project" value="InterPro"/>
</dbReference>
<feature type="region of interest" description="Disordered" evidence="1">
    <location>
        <begin position="200"/>
        <end position="224"/>
    </location>
</feature>
<name>A0A1F6V9E1_9BACT</name>
<evidence type="ECO:0000313" key="3">
    <source>
        <dbReference type="EMBL" id="OGI66169.1"/>
    </source>
</evidence>
<evidence type="ECO:0000313" key="4">
    <source>
        <dbReference type="Proteomes" id="UP000177370"/>
    </source>
</evidence>
<dbReference type="InterPro" id="IPR029063">
    <property type="entry name" value="SAM-dependent_MTases_sf"/>
</dbReference>
<comment type="caution">
    <text evidence="3">The sequence shown here is derived from an EMBL/GenBank/DDBJ whole genome shotgun (WGS) entry which is preliminary data.</text>
</comment>
<feature type="domain" description="Methyltransferase type 11" evidence="2">
    <location>
        <begin position="111"/>
        <end position="163"/>
    </location>
</feature>
<dbReference type="Pfam" id="PF08241">
    <property type="entry name" value="Methyltransf_11"/>
    <property type="match status" value="1"/>
</dbReference>
<dbReference type="Proteomes" id="UP000177370">
    <property type="component" value="Unassembled WGS sequence"/>
</dbReference>
<dbReference type="SUPFAM" id="SSF53335">
    <property type="entry name" value="S-adenosyl-L-methionine-dependent methyltransferases"/>
    <property type="match status" value="1"/>
</dbReference>
<proteinExistence type="predicted"/>
<evidence type="ECO:0000256" key="1">
    <source>
        <dbReference type="SAM" id="MobiDB-lite"/>
    </source>
</evidence>
<reference evidence="3 4" key="1">
    <citation type="journal article" date="2016" name="Nat. Commun.">
        <title>Thousands of microbial genomes shed light on interconnected biogeochemical processes in an aquifer system.</title>
        <authorList>
            <person name="Anantharaman K."/>
            <person name="Brown C.T."/>
            <person name="Hug L.A."/>
            <person name="Sharon I."/>
            <person name="Castelle C.J."/>
            <person name="Probst A.J."/>
            <person name="Thomas B.C."/>
            <person name="Singh A."/>
            <person name="Wilkins M.J."/>
            <person name="Karaoz U."/>
            <person name="Brodie E.L."/>
            <person name="Williams K.H."/>
            <person name="Hubbard S.S."/>
            <person name="Banfield J.F."/>
        </authorList>
    </citation>
    <scope>NUCLEOTIDE SEQUENCE [LARGE SCALE GENOMIC DNA]</scope>
</reference>
<dbReference type="EMBL" id="MFTP01000003">
    <property type="protein sequence ID" value="OGI66169.1"/>
    <property type="molecule type" value="Genomic_DNA"/>
</dbReference>
<dbReference type="Gene3D" id="3.40.50.150">
    <property type="entry name" value="Vaccinia Virus protein VP39"/>
    <property type="match status" value="1"/>
</dbReference>
<sequence length="224" mass="25306">MSMETKGTPPLDPMLAGLVELYRNRNRNINNEKWLAIPDRNLLKCAIELDLDYNEIEGKKVLDIGSRLLREKFSIQAKKQLQAEVFSVNPALKGWIYRKILKFKNPGWQRKSIAATGGKLPFIDNYFDTAISSSEITVFYPEGEQRLQAIKEIIRTLKPGGRLHMAPRGIESISGNPVSVEKVLGEDFVDWLIENNHTLESDGDPKSGGYGPIIIKKNPNQTEK</sequence>
<accession>A0A1F6V9E1</accession>
<evidence type="ECO:0000259" key="2">
    <source>
        <dbReference type="Pfam" id="PF08241"/>
    </source>
</evidence>